<dbReference type="Gene3D" id="3.40.50.2300">
    <property type="match status" value="1"/>
</dbReference>
<gene>
    <name evidence="4" type="ORF">WJU16_15255</name>
</gene>
<evidence type="ECO:0000313" key="4">
    <source>
        <dbReference type="EMBL" id="WZN39362.1"/>
    </source>
</evidence>
<dbReference type="PROSITE" id="PS50110">
    <property type="entry name" value="RESPONSE_REGULATORY"/>
    <property type="match status" value="1"/>
</dbReference>
<keyword evidence="5" id="KW-1185">Reference proteome</keyword>
<evidence type="ECO:0000313" key="5">
    <source>
        <dbReference type="Proteomes" id="UP001485459"/>
    </source>
</evidence>
<dbReference type="PANTHER" id="PTHR48111:SF70">
    <property type="entry name" value="TWO-COMPONENT RESPONSE REGULATOR YBDJ"/>
    <property type="match status" value="1"/>
</dbReference>
<organism evidence="4 5">
    <name type="scientific">Chitinophaga pollutisoli</name>
    <dbReference type="NCBI Taxonomy" id="3133966"/>
    <lineage>
        <taxon>Bacteria</taxon>
        <taxon>Pseudomonadati</taxon>
        <taxon>Bacteroidota</taxon>
        <taxon>Chitinophagia</taxon>
        <taxon>Chitinophagales</taxon>
        <taxon>Chitinophagaceae</taxon>
        <taxon>Chitinophaga</taxon>
    </lineage>
</organism>
<dbReference type="SUPFAM" id="SSF52172">
    <property type="entry name" value="CheY-like"/>
    <property type="match status" value="1"/>
</dbReference>
<protein>
    <submittedName>
        <fullName evidence="4">Response regulator</fullName>
    </submittedName>
</protein>
<feature type="modified residue" description="4-aspartylphosphate" evidence="2">
    <location>
        <position position="52"/>
    </location>
</feature>
<evidence type="ECO:0000256" key="1">
    <source>
        <dbReference type="ARBA" id="ARBA00023125"/>
    </source>
</evidence>
<sequence>MKRILVIEDDLLMIHVVELIIQKEGHHADLAYNGKEAAMLLRTYDYDLVIADLKLPFPYLNELSAQLRNQRSRRQLPVILVLPAYFVMDSISSWFGMEAEEIIIRPFSPVELTSKIQALLN</sequence>
<dbReference type="InterPro" id="IPR001789">
    <property type="entry name" value="Sig_transdc_resp-reg_receiver"/>
</dbReference>
<feature type="domain" description="Response regulatory" evidence="3">
    <location>
        <begin position="3"/>
        <end position="120"/>
    </location>
</feature>
<dbReference type="RefSeq" id="WP_341834351.1">
    <property type="nucleotide sequence ID" value="NZ_CP149822.1"/>
</dbReference>
<keyword evidence="1" id="KW-0238">DNA-binding</keyword>
<dbReference type="InterPro" id="IPR011006">
    <property type="entry name" value="CheY-like_superfamily"/>
</dbReference>
<reference evidence="5" key="1">
    <citation type="submission" date="2024-03" db="EMBL/GenBank/DDBJ databases">
        <title>Chitinophaga horti sp. nov., isolated from garden soil.</title>
        <authorList>
            <person name="Lee D.S."/>
            <person name="Han D.M."/>
            <person name="Baek J.H."/>
            <person name="Choi D.G."/>
            <person name="Jeon J.H."/>
            <person name="Jeon C.O."/>
        </authorList>
    </citation>
    <scope>NUCLEOTIDE SEQUENCE [LARGE SCALE GENOMIC DNA]</scope>
    <source>
        <strain evidence="5">GPA1</strain>
    </source>
</reference>
<dbReference type="Proteomes" id="UP001485459">
    <property type="component" value="Chromosome"/>
</dbReference>
<dbReference type="InterPro" id="IPR039420">
    <property type="entry name" value="WalR-like"/>
</dbReference>
<dbReference type="EMBL" id="CP149822">
    <property type="protein sequence ID" value="WZN39362.1"/>
    <property type="molecule type" value="Genomic_DNA"/>
</dbReference>
<evidence type="ECO:0000259" key="3">
    <source>
        <dbReference type="PROSITE" id="PS50110"/>
    </source>
</evidence>
<dbReference type="SMART" id="SM00448">
    <property type="entry name" value="REC"/>
    <property type="match status" value="1"/>
</dbReference>
<evidence type="ECO:0000256" key="2">
    <source>
        <dbReference type="PROSITE-ProRule" id="PRU00169"/>
    </source>
</evidence>
<accession>A0ABZ2YI32</accession>
<dbReference type="Pfam" id="PF00072">
    <property type="entry name" value="Response_reg"/>
    <property type="match status" value="1"/>
</dbReference>
<proteinExistence type="predicted"/>
<name>A0ABZ2YI32_9BACT</name>
<dbReference type="PANTHER" id="PTHR48111">
    <property type="entry name" value="REGULATOR OF RPOS"/>
    <property type="match status" value="1"/>
</dbReference>
<keyword evidence="2" id="KW-0597">Phosphoprotein</keyword>